<dbReference type="Gene3D" id="3.30.230.30">
    <property type="entry name" value="Impact, N-terminal domain"/>
    <property type="match status" value="1"/>
</dbReference>
<evidence type="ECO:0000313" key="3">
    <source>
        <dbReference type="EMBL" id="MEE1885612.1"/>
    </source>
</evidence>
<dbReference type="EMBL" id="JAZDQU010000002">
    <property type="protein sequence ID" value="MEE1885612.1"/>
    <property type="molecule type" value="Genomic_DNA"/>
</dbReference>
<sequence length="204" mass="23222">MLFNDTYKTINQPATGIFRDKGSKFIATAYPIKSTEEVKPIIEKLRTEHPKANHHCWALRLTTDRSNFKFSDDGEPSGTAGRPILNSLLSADITNILVVVTRYFGGTLLGVTGLINAYKASTIEVLNQAEIVEKTINDIYQFSFDHIQMNAIMRIIKERNLKIRAQSYTHQNVLEVEIRRSAVKNSLEAIENLRDIEIKYLYSD</sequence>
<dbReference type="PANTHER" id="PTHR16301">
    <property type="entry name" value="IMPACT-RELATED"/>
    <property type="match status" value="1"/>
</dbReference>
<feature type="domain" description="Impact N-terminal" evidence="2">
    <location>
        <begin position="21"/>
        <end position="125"/>
    </location>
</feature>
<gene>
    <name evidence="3" type="ORF">VRU49_09305</name>
</gene>
<dbReference type="InterPro" id="IPR023582">
    <property type="entry name" value="Impact"/>
</dbReference>
<keyword evidence="4" id="KW-1185">Reference proteome</keyword>
<dbReference type="Proteomes" id="UP001337681">
    <property type="component" value="Unassembled WGS sequence"/>
</dbReference>
<organism evidence="3 4">
    <name type="scientific">Pedobacter flavus</name>
    <dbReference type="NCBI Taxonomy" id="3113906"/>
    <lineage>
        <taxon>Bacteria</taxon>
        <taxon>Pseudomonadati</taxon>
        <taxon>Bacteroidota</taxon>
        <taxon>Sphingobacteriia</taxon>
        <taxon>Sphingobacteriales</taxon>
        <taxon>Sphingobacteriaceae</taxon>
        <taxon>Pedobacter</taxon>
    </lineage>
</organism>
<name>A0ABU7H2R4_9SPHI</name>
<dbReference type="InterPro" id="IPR020568">
    <property type="entry name" value="Ribosomal_Su5_D2-typ_SF"/>
</dbReference>
<dbReference type="InterPro" id="IPR001498">
    <property type="entry name" value="Impact_N"/>
</dbReference>
<accession>A0ABU7H2R4</accession>
<dbReference type="SUPFAM" id="SSF54211">
    <property type="entry name" value="Ribosomal protein S5 domain 2-like"/>
    <property type="match status" value="1"/>
</dbReference>
<dbReference type="InterPro" id="IPR036956">
    <property type="entry name" value="Impact_N_sf"/>
</dbReference>
<dbReference type="PANTHER" id="PTHR16301:SF20">
    <property type="entry name" value="IMPACT FAMILY MEMBER YIGZ"/>
    <property type="match status" value="1"/>
</dbReference>
<reference evidence="3 4" key="1">
    <citation type="submission" date="2024-01" db="EMBL/GenBank/DDBJ databases">
        <title>Pedobacter sp. nov., isolated from oil-contaminated soil.</title>
        <authorList>
            <person name="Le N.T.T."/>
        </authorList>
    </citation>
    <scope>NUCLEOTIDE SEQUENCE [LARGE SCALE GENOMIC DNA]</scope>
    <source>
        <strain evidence="3 4">VNH31</strain>
    </source>
</reference>
<dbReference type="InterPro" id="IPR020569">
    <property type="entry name" value="UPF0029_Impact_CS"/>
</dbReference>
<dbReference type="RefSeq" id="WP_330146507.1">
    <property type="nucleotide sequence ID" value="NZ_JAZDQU010000002.1"/>
</dbReference>
<dbReference type="PROSITE" id="PS00910">
    <property type="entry name" value="UPF0029"/>
    <property type="match status" value="1"/>
</dbReference>
<evidence type="ECO:0000313" key="4">
    <source>
        <dbReference type="Proteomes" id="UP001337681"/>
    </source>
</evidence>
<evidence type="ECO:0000256" key="1">
    <source>
        <dbReference type="ARBA" id="ARBA00007665"/>
    </source>
</evidence>
<comment type="similarity">
    <text evidence="1">Belongs to the IMPACT family.</text>
</comment>
<evidence type="ECO:0000259" key="2">
    <source>
        <dbReference type="Pfam" id="PF01205"/>
    </source>
</evidence>
<comment type="caution">
    <text evidence="3">The sequence shown here is derived from an EMBL/GenBank/DDBJ whole genome shotgun (WGS) entry which is preliminary data.</text>
</comment>
<proteinExistence type="inferred from homology"/>
<protein>
    <submittedName>
        <fullName evidence="3">YigZ family protein</fullName>
    </submittedName>
</protein>
<dbReference type="Pfam" id="PF01205">
    <property type="entry name" value="Impact_N"/>
    <property type="match status" value="1"/>
</dbReference>